<dbReference type="PROSITE" id="PS51462">
    <property type="entry name" value="NUDIX"/>
    <property type="match status" value="1"/>
</dbReference>
<dbReference type="InterPro" id="IPR000086">
    <property type="entry name" value="NUDIX_hydrolase_dom"/>
</dbReference>
<comment type="caution">
    <text evidence="3">The sequence shown here is derived from an EMBL/GenBank/DDBJ whole genome shotgun (WGS) entry which is preliminary data.</text>
</comment>
<feature type="domain" description="Nudix hydrolase" evidence="2">
    <location>
        <begin position="13"/>
        <end position="148"/>
    </location>
</feature>
<sequence length="153" mass="18183">MQYEDKHWSDDVEIFSSGAIIVRLENKSFRYLLLKAYNFWDFPKGQVELGESALEATIREVQEETTITDLNFRWGFDFYQTPAYFKGKKIARYHLAETQRYEISLPINPELGHPEHNDWIWATRAQALKLVTPRVREAIYWSDLFLAHDPRII</sequence>
<evidence type="ECO:0000259" key="2">
    <source>
        <dbReference type="PROSITE" id="PS51462"/>
    </source>
</evidence>
<protein>
    <submittedName>
        <fullName evidence="3">Bis(5'-nucleosyl)-tetraphosphatase</fullName>
    </submittedName>
</protein>
<evidence type="ECO:0000256" key="1">
    <source>
        <dbReference type="ARBA" id="ARBA00022801"/>
    </source>
</evidence>
<proteinExistence type="predicted"/>
<accession>A0ABP9MU61</accession>
<dbReference type="Proteomes" id="UP001500631">
    <property type="component" value="Unassembled WGS sequence"/>
</dbReference>
<dbReference type="SUPFAM" id="SSF55811">
    <property type="entry name" value="Nudix"/>
    <property type="match status" value="1"/>
</dbReference>
<dbReference type="PANTHER" id="PTHR21340:SF0">
    <property type="entry name" value="BIS(5'-NUCLEOSYL)-TETRAPHOSPHATASE [ASYMMETRICAL]"/>
    <property type="match status" value="1"/>
</dbReference>
<keyword evidence="4" id="KW-1185">Reference proteome</keyword>
<reference evidence="4" key="1">
    <citation type="journal article" date="2019" name="Int. J. Syst. Evol. Microbiol.">
        <title>The Global Catalogue of Microorganisms (GCM) 10K type strain sequencing project: providing services to taxonomists for standard genome sequencing and annotation.</title>
        <authorList>
            <consortium name="The Broad Institute Genomics Platform"/>
            <consortium name="The Broad Institute Genome Sequencing Center for Infectious Disease"/>
            <person name="Wu L."/>
            <person name="Ma J."/>
        </authorList>
    </citation>
    <scope>NUCLEOTIDE SEQUENCE [LARGE SCALE GENOMIC DNA]</scope>
    <source>
        <strain evidence="4">JCM 18424</strain>
    </source>
</reference>
<gene>
    <name evidence="3" type="ORF">GCM10023338_18680</name>
</gene>
<dbReference type="InterPro" id="IPR051325">
    <property type="entry name" value="Nudix_hydrolase_domain"/>
</dbReference>
<evidence type="ECO:0000313" key="4">
    <source>
        <dbReference type="Proteomes" id="UP001500631"/>
    </source>
</evidence>
<dbReference type="PANTHER" id="PTHR21340">
    <property type="entry name" value="DIADENOSINE 5,5-P1,P4-TETRAPHOSPHATE PYROPHOSPHOHYDROLASE MUTT"/>
    <property type="match status" value="1"/>
</dbReference>
<dbReference type="EMBL" id="BAABKE010000006">
    <property type="protein sequence ID" value="GAA5101979.1"/>
    <property type="molecule type" value="Genomic_DNA"/>
</dbReference>
<dbReference type="Pfam" id="PF00293">
    <property type="entry name" value="NUDIX"/>
    <property type="match status" value="1"/>
</dbReference>
<keyword evidence="1" id="KW-0378">Hydrolase</keyword>
<name>A0ABP9MU61_9GAMM</name>
<organism evidence="3 4">
    <name type="scientific">Wohlfahrtiimonas larvae</name>
    <dbReference type="NCBI Taxonomy" id="1157986"/>
    <lineage>
        <taxon>Bacteria</taxon>
        <taxon>Pseudomonadati</taxon>
        <taxon>Pseudomonadota</taxon>
        <taxon>Gammaproteobacteria</taxon>
        <taxon>Cardiobacteriales</taxon>
        <taxon>Ignatzschineriaceae</taxon>
        <taxon>Wohlfahrtiimonas</taxon>
    </lineage>
</organism>
<dbReference type="Gene3D" id="3.90.79.10">
    <property type="entry name" value="Nucleoside Triphosphate Pyrophosphohydrolase"/>
    <property type="match status" value="1"/>
</dbReference>
<evidence type="ECO:0000313" key="3">
    <source>
        <dbReference type="EMBL" id="GAA5101979.1"/>
    </source>
</evidence>
<dbReference type="InterPro" id="IPR015797">
    <property type="entry name" value="NUDIX_hydrolase-like_dom_sf"/>
</dbReference>
<dbReference type="RefSeq" id="WP_077926319.1">
    <property type="nucleotide sequence ID" value="NZ_BAABKE010000006.1"/>
</dbReference>